<proteinExistence type="predicted"/>
<protein>
    <submittedName>
        <fullName evidence="1">Uncharacterized protein</fullName>
    </submittedName>
</protein>
<gene>
    <name evidence="1" type="ORF">CAEBREN_13825</name>
</gene>
<dbReference type="InParanoid" id="G0NNR3"/>
<evidence type="ECO:0000313" key="1">
    <source>
        <dbReference type="EMBL" id="EGT34928.1"/>
    </source>
</evidence>
<keyword evidence="2" id="KW-1185">Reference proteome</keyword>
<reference evidence="2" key="1">
    <citation type="submission" date="2011-07" db="EMBL/GenBank/DDBJ databases">
        <authorList>
            <consortium name="Caenorhabditis brenneri Sequencing and Analysis Consortium"/>
            <person name="Wilson R.K."/>
        </authorList>
    </citation>
    <scope>NUCLEOTIDE SEQUENCE [LARGE SCALE GENOMIC DNA]</scope>
    <source>
        <strain evidence="2">PB2801</strain>
    </source>
</reference>
<dbReference type="Proteomes" id="UP000008068">
    <property type="component" value="Unassembled WGS sequence"/>
</dbReference>
<dbReference type="HOGENOM" id="CLU_2689994_0_0_1"/>
<organism evidence="2">
    <name type="scientific">Caenorhabditis brenneri</name>
    <name type="common">Nematode worm</name>
    <dbReference type="NCBI Taxonomy" id="135651"/>
    <lineage>
        <taxon>Eukaryota</taxon>
        <taxon>Metazoa</taxon>
        <taxon>Ecdysozoa</taxon>
        <taxon>Nematoda</taxon>
        <taxon>Chromadorea</taxon>
        <taxon>Rhabditida</taxon>
        <taxon>Rhabditina</taxon>
        <taxon>Rhabditomorpha</taxon>
        <taxon>Rhabditoidea</taxon>
        <taxon>Rhabditidae</taxon>
        <taxon>Peloderinae</taxon>
        <taxon>Caenorhabditis</taxon>
    </lineage>
</organism>
<name>G0NNR3_CAEBE</name>
<evidence type="ECO:0000313" key="2">
    <source>
        <dbReference type="Proteomes" id="UP000008068"/>
    </source>
</evidence>
<accession>G0NNR3</accession>
<sequence length="74" mass="8816">MIHFAYFQGFQFTEVGSQDMACRLCKSICVEDVWPISRRLCLITSSGYRHWLALEIRRVKKMLLDVYEKEEIIN</sequence>
<dbReference type="AlphaFoldDB" id="G0NNR3"/>
<dbReference type="EMBL" id="GL379916">
    <property type="protein sequence ID" value="EGT34928.1"/>
    <property type="molecule type" value="Genomic_DNA"/>
</dbReference>